<dbReference type="SUPFAM" id="SSF52096">
    <property type="entry name" value="ClpP/crotonase"/>
    <property type="match status" value="1"/>
</dbReference>
<gene>
    <name evidence="1" type="ORF">THIOM_005448</name>
</gene>
<name>A0A176RT36_9GAMM</name>
<dbReference type="EMBL" id="LUTY01003016">
    <property type="protein sequence ID" value="OAD18942.1"/>
    <property type="molecule type" value="Genomic_DNA"/>
</dbReference>
<dbReference type="Proteomes" id="UP000076962">
    <property type="component" value="Unassembled WGS sequence"/>
</dbReference>
<organism evidence="1 2">
    <name type="scientific">Candidatus Thiomargarita nelsonii</name>
    <dbReference type="NCBI Taxonomy" id="1003181"/>
    <lineage>
        <taxon>Bacteria</taxon>
        <taxon>Pseudomonadati</taxon>
        <taxon>Pseudomonadota</taxon>
        <taxon>Gammaproteobacteria</taxon>
        <taxon>Thiotrichales</taxon>
        <taxon>Thiotrichaceae</taxon>
        <taxon>Thiomargarita</taxon>
    </lineage>
</organism>
<proteinExistence type="predicted"/>
<keyword evidence="2" id="KW-1185">Reference proteome</keyword>
<accession>A0A176RT36</accession>
<reference evidence="1 2" key="1">
    <citation type="submission" date="2016-05" db="EMBL/GenBank/DDBJ databases">
        <title>Single-cell genome of chain-forming Candidatus Thiomargarita nelsonii and comparison to other large sulfur-oxidizing bacteria.</title>
        <authorList>
            <person name="Winkel M."/>
            <person name="Salman V."/>
            <person name="Woyke T."/>
            <person name="Schulz-Vogt H."/>
            <person name="Richter M."/>
            <person name="Flood B."/>
            <person name="Bailey J."/>
            <person name="Amann R."/>
            <person name="Mussmann M."/>
        </authorList>
    </citation>
    <scope>NUCLEOTIDE SEQUENCE [LARGE SCALE GENOMIC DNA]</scope>
    <source>
        <strain evidence="1 2">THI036</strain>
    </source>
</reference>
<comment type="caution">
    <text evidence="1">The sequence shown here is derived from an EMBL/GenBank/DDBJ whole genome shotgun (WGS) entry which is preliminary data.</text>
</comment>
<protein>
    <submittedName>
        <fullName evidence="1">Crotonase, core domain protein</fullName>
        <ecNumber evidence="1">4.1.1.41</ecNumber>
    </submittedName>
</protein>
<dbReference type="EC" id="4.1.1.41" evidence="1"/>
<evidence type="ECO:0000313" key="2">
    <source>
        <dbReference type="Proteomes" id="UP000076962"/>
    </source>
</evidence>
<dbReference type="InterPro" id="IPR029045">
    <property type="entry name" value="ClpP/crotonase-like_dom_sf"/>
</dbReference>
<dbReference type="PROSITE" id="PS51257">
    <property type="entry name" value="PROKAR_LIPOPROTEIN"/>
    <property type="match status" value="1"/>
</dbReference>
<dbReference type="AlphaFoldDB" id="A0A176RT36"/>
<dbReference type="GO" id="GO:0016829">
    <property type="term" value="F:lyase activity"/>
    <property type="evidence" value="ECO:0007669"/>
    <property type="project" value="UniProtKB-KW"/>
</dbReference>
<dbReference type="Gene3D" id="3.90.226.10">
    <property type="entry name" value="2-enoyl-CoA Hydratase, Chain A, domain 1"/>
    <property type="match status" value="1"/>
</dbReference>
<evidence type="ECO:0000313" key="1">
    <source>
        <dbReference type="EMBL" id="OAD18942.1"/>
    </source>
</evidence>
<sequence length="198" mass="22755">MRLKHGPVPTIAAVNGIALGGGCELIHSQEMLPEALLENCSFASKKNIVDAIRKYIGIKGNMPNDVDEILGHFSKVCQLRHCIVHRFGRLGSKNMIELGLMAHKESLEKPLKLDINKLNEIFLVCNSTVKVINNFLFQKIITRTVEEKVVNWHWDLRKDKKEFKKYYDTFVSTLEQPTPNTTIQEAYYEFKSVFKEVF</sequence>
<keyword evidence="1" id="KW-0456">Lyase</keyword>